<reference evidence="13 14" key="1">
    <citation type="journal article" date="1998" name="Science">
        <title>Genome sequence of the nematode C. elegans: a platform for investigating biology.</title>
        <authorList>
            <consortium name="The C. elegans sequencing consortium"/>
            <person name="Sulson J.E."/>
            <person name="Waterston R."/>
        </authorList>
    </citation>
    <scope>NUCLEOTIDE SEQUENCE [LARGE SCALE GENOMIC DNA]</scope>
    <source>
        <strain evidence="13 14">Bristol N2</strain>
    </source>
</reference>
<dbReference type="GO" id="GO:0008270">
    <property type="term" value="F:zinc ion binding"/>
    <property type="evidence" value="ECO:0007669"/>
    <property type="project" value="UniProtKB-KW"/>
</dbReference>
<dbReference type="EMBL" id="BX284605">
    <property type="protein sequence ID" value="CCD69576.1"/>
    <property type="molecule type" value="Genomic_DNA"/>
</dbReference>
<evidence type="ECO:0000256" key="10">
    <source>
        <dbReference type="RuleBase" id="RU004334"/>
    </source>
</evidence>
<keyword evidence="2 10" id="KW-0479">Metal-binding</keyword>
<keyword evidence="7 10" id="KW-0804">Transcription</keyword>
<dbReference type="SUPFAM" id="SSF57716">
    <property type="entry name" value="Glucocorticoid receptor-like (DNA-binding domain)"/>
    <property type="match status" value="1"/>
</dbReference>
<keyword evidence="8 10" id="KW-0675">Receptor</keyword>
<dbReference type="PROSITE" id="PS00031">
    <property type="entry name" value="NUCLEAR_REC_DBD_1"/>
    <property type="match status" value="1"/>
</dbReference>
<dbReference type="PhylomeDB" id="O44637"/>
<dbReference type="PaxDb" id="6239-F16B4.11a"/>
<dbReference type="Proteomes" id="UP000001940">
    <property type="component" value="Chromosome V"/>
</dbReference>
<evidence type="ECO:0000259" key="11">
    <source>
        <dbReference type="PROSITE" id="PS51030"/>
    </source>
</evidence>
<evidence type="ECO:0000256" key="8">
    <source>
        <dbReference type="ARBA" id="ARBA00023170"/>
    </source>
</evidence>
<dbReference type="SUPFAM" id="SSF48508">
    <property type="entry name" value="Nuclear receptor ligand-binding domain"/>
    <property type="match status" value="1"/>
</dbReference>
<dbReference type="UCSC" id="F16B4.11">
    <property type="organism name" value="c. elegans"/>
</dbReference>
<accession>O44637</accession>
<dbReference type="GO" id="GO:0043565">
    <property type="term" value="F:sequence-specific DNA binding"/>
    <property type="evidence" value="ECO:0007669"/>
    <property type="project" value="InterPro"/>
</dbReference>
<dbReference type="Pfam" id="PF00105">
    <property type="entry name" value="zf-C4"/>
    <property type="match status" value="1"/>
</dbReference>
<dbReference type="CTD" id="184562"/>
<dbReference type="PIR" id="T32673">
    <property type="entry name" value="T32673"/>
</dbReference>
<dbReference type="OrthoDB" id="5788487at2759"/>
<dbReference type="Bgee" id="WBGene00017512">
    <property type="expression patterns" value="Expressed in pharyngeal muscle cell (C elegans) and 3 other cell types or tissues"/>
</dbReference>
<evidence type="ECO:0000259" key="12">
    <source>
        <dbReference type="PROSITE" id="PS51843"/>
    </source>
</evidence>
<evidence type="ECO:0000313" key="13">
    <source>
        <dbReference type="EMBL" id="CCD69576.1"/>
    </source>
</evidence>
<dbReference type="PROSITE" id="PS51843">
    <property type="entry name" value="NR_LBD"/>
    <property type="match status" value="1"/>
</dbReference>
<sequence>MDRTCSPSSSSQNNSLPSLVELGISLIHEKCRVCDQPGHGFHFGAFTCRACSAFFRRAHFSLVTERKCRLSNGRCVPTKGGRWFCKKCRLAKCSEAGMNSRNIQYDRDANKTSLLSSTNVNRNMKNKNAIPNKFALIYQTVESLLGISNLIILLENRSEPNACPVVDISLLVDKATNYILNPVLIRKDGDMSNLEQLSLGLQDIQSSQKENVLEKKFITIADHMKQFEKAMCATAKWLACSKKIQSFDDDVKIKILRTVWFNWGRLEHMTATAKMRIRGSCGKEQLMFSSDTKLNFGNVHIDLSCFSKYSFEQMRYFFSPNEVYYDEAISKMVEMQPSDIELTYLICAICFHITGKHFGGDIEEEMGHLQDVLASDLHDYYCKNNFPMYLLRLKQLLKIKDTFVKLRNIRLEKYEIGGVFKVINMEFSQCTHQEYFHVPC</sequence>
<dbReference type="InterPro" id="IPR035500">
    <property type="entry name" value="NHR-like_dom_sf"/>
</dbReference>
<dbReference type="InterPro" id="IPR001628">
    <property type="entry name" value="Znf_hrmn_rcpt"/>
</dbReference>
<protein>
    <submittedName>
        <fullName evidence="13">NR LBD domain-containing protein</fullName>
    </submittedName>
</protein>
<keyword evidence="5 10" id="KW-0805">Transcription regulation</keyword>
<keyword evidence="3 10" id="KW-0863">Zinc-finger</keyword>
<evidence type="ECO:0000313" key="14">
    <source>
        <dbReference type="Proteomes" id="UP000001940"/>
    </source>
</evidence>
<dbReference type="SMART" id="SM00430">
    <property type="entry name" value="HOLI"/>
    <property type="match status" value="1"/>
</dbReference>
<dbReference type="AGR" id="WB:WBGene00017512"/>
<feature type="domain" description="NR LBD" evidence="12">
    <location>
        <begin position="193"/>
        <end position="436"/>
    </location>
</feature>
<dbReference type="PROSITE" id="PS51030">
    <property type="entry name" value="NUCLEAR_REC_DBD_2"/>
    <property type="match status" value="1"/>
</dbReference>
<evidence type="ECO:0000256" key="1">
    <source>
        <dbReference type="ARBA" id="ARBA00005993"/>
    </source>
</evidence>
<dbReference type="SMART" id="SM00399">
    <property type="entry name" value="ZnF_C4"/>
    <property type="match status" value="1"/>
</dbReference>
<comment type="subcellular location">
    <subcellularLocation>
        <location evidence="10">Nucleus</location>
    </subcellularLocation>
</comment>
<evidence type="ECO:0000256" key="5">
    <source>
        <dbReference type="ARBA" id="ARBA00023015"/>
    </source>
</evidence>
<evidence type="ECO:0000256" key="4">
    <source>
        <dbReference type="ARBA" id="ARBA00022833"/>
    </source>
</evidence>
<dbReference type="ExpressionAtlas" id="O44637">
    <property type="expression patterns" value="baseline and differential"/>
</dbReference>
<dbReference type="GO" id="GO:0003700">
    <property type="term" value="F:DNA-binding transcription factor activity"/>
    <property type="evidence" value="ECO:0007669"/>
    <property type="project" value="InterPro"/>
</dbReference>
<dbReference type="InterPro" id="IPR000536">
    <property type="entry name" value="Nucl_hrmn_rcpt_lig-bd"/>
</dbReference>
<dbReference type="InParanoid" id="O44637"/>
<dbReference type="Gene3D" id="1.10.565.10">
    <property type="entry name" value="Retinoid X Receptor"/>
    <property type="match status" value="1"/>
</dbReference>
<dbReference type="HOGENOM" id="CLU_007368_7_1_1"/>
<evidence type="ECO:0000313" key="15">
    <source>
        <dbReference type="WormBase" id="F16B4.11a"/>
    </source>
</evidence>
<evidence type="ECO:0000256" key="7">
    <source>
        <dbReference type="ARBA" id="ARBA00023163"/>
    </source>
</evidence>
<keyword evidence="6 10" id="KW-0238">DNA-binding</keyword>
<dbReference type="FunCoup" id="O44637">
    <property type="interactions" value="171"/>
</dbReference>
<dbReference type="Pfam" id="PF00104">
    <property type="entry name" value="Hormone_recep"/>
    <property type="match status" value="1"/>
</dbReference>
<dbReference type="InterPro" id="IPR013088">
    <property type="entry name" value="Znf_NHR/GATA"/>
</dbReference>
<dbReference type="eggNOG" id="KOG3575">
    <property type="taxonomic scope" value="Eukaryota"/>
</dbReference>
<name>O44637_CAEEL</name>
<evidence type="ECO:0000256" key="2">
    <source>
        <dbReference type="ARBA" id="ARBA00022723"/>
    </source>
</evidence>
<dbReference type="PANTHER" id="PTHR45680">
    <property type="entry name" value="NUCLEAR HORMONE RECEPTOR FAMILY"/>
    <property type="match status" value="1"/>
</dbReference>
<gene>
    <name evidence="13 15" type="primary">nhr-179</name>
    <name evidence="13" type="ORF">CELE_F16B4.11</name>
    <name evidence="15" type="ORF">F16B4.11</name>
</gene>
<feature type="domain" description="Nuclear receptor" evidence="11">
    <location>
        <begin position="28"/>
        <end position="105"/>
    </location>
</feature>
<dbReference type="GeneID" id="184562"/>
<comment type="similarity">
    <text evidence="1 10">Belongs to the nuclear hormone receptor family.</text>
</comment>
<dbReference type="OMA" id="YLICAIC"/>
<keyword evidence="9 10" id="KW-0539">Nucleus</keyword>
<evidence type="ECO:0000256" key="9">
    <source>
        <dbReference type="ARBA" id="ARBA00023242"/>
    </source>
</evidence>
<dbReference type="Gene3D" id="3.30.50.10">
    <property type="entry name" value="Erythroid Transcription Factor GATA-1, subunit A"/>
    <property type="match status" value="1"/>
</dbReference>
<evidence type="ECO:0000256" key="6">
    <source>
        <dbReference type="ARBA" id="ARBA00023125"/>
    </source>
</evidence>
<dbReference type="AlphaFoldDB" id="O44637"/>
<keyword evidence="14" id="KW-1185">Reference proteome</keyword>
<keyword evidence="4 10" id="KW-0862">Zinc</keyword>
<proteinExistence type="inferred from homology"/>
<organism evidence="13 14">
    <name type="scientific">Caenorhabditis elegans</name>
    <dbReference type="NCBI Taxonomy" id="6239"/>
    <lineage>
        <taxon>Eukaryota</taxon>
        <taxon>Metazoa</taxon>
        <taxon>Ecdysozoa</taxon>
        <taxon>Nematoda</taxon>
        <taxon>Chromadorea</taxon>
        <taxon>Rhabditida</taxon>
        <taxon>Rhabditina</taxon>
        <taxon>Rhabditomorpha</taxon>
        <taxon>Rhabditoidea</taxon>
        <taxon>Rhabditidae</taxon>
        <taxon>Peloderinae</taxon>
        <taxon>Caenorhabditis</taxon>
    </lineage>
</organism>
<dbReference type="InterPro" id="IPR051152">
    <property type="entry name" value="C.elegans_Orphan_NR"/>
</dbReference>
<dbReference type="PANTHER" id="PTHR45680:SF33">
    <property type="entry name" value="NR LBD DOMAIN-CONTAINING PROTEIN-RELATED"/>
    <property type="match status" value="1"/>
</dbReference>
<dbReference type="RefSeq" id="NP_001256000.1">
    <property type="nucleotide sequence ID" value="NM_001269071.2"/>
</dbReference>
<dbReference type="PRINTS" id="PR00047">
    <property type="entry name" value="STROIDFINGER"/>
</dbReference>
<dbReference type="WormBase" id="F16B4.11a">
    <property type="protein sequence ID" value="CE17021"/>
    <property type="gene ID" value="WBGene00017512"/>
    <property type="gene designation" value="nhr-179"/>
</dbReference>
<evidence type="ECO:0000256" key="3">
    <source>
        <dbReference type="ARBA" id="ARBA00022771"/>
    </source>
</evidence>
<dbReference type="GO" id="GO:0005634">
    <property type="term" value="C:nucleus"/>
    <property type="evidence" value="ECO:0007669"/>
    <property type="project" value="UniProtKB-SubCell"/>
</dbReference>
<dbReference type="KEGG" id="cel:CELE_F16B4.11"/>